<comment type="similarity">
    <text evidence="2">Belongs to the binding-protein-dependent transport system permease family. CysTW subfamily.</text>
</comment>
<reference evidence="11" key="1">
    <citation type="submission" date="2016-10" db="EMBL/GenBank/DDBJ databases">
        <authorList>
            <person name="Varghese N."/>
            <person name="Submissions S."/>
        </authorList>
    </citation>
    <scope>NUCLEOTIDE SEQUENCE [LARGE SCALE GENOMIC DNA]</scope>
    <source>
        <strain evidence="11">BL36</strain>
    </source>
</reference>
<evidence type="ECO:0000256" key="3">
    <source>
        <dbReference type="ARBA" id="ARBA00022448"/>
    </source>
</evidence>
<dbReference type="InterPro" id="IPR035906">
    <property type="entry name" value="MetI-like_sf"/>
</dbReference>
<protein>
    <submittedName>
        <fullName evidence="10">D-methionine transport system permease protein</fullName>
    </submittedName>
</protein>
<dbReference type="Pfam" id="PF00528">
    <property type="entry name" value="BPD_transp_1"/>
    <property type="match status" value="1"/>
</dbReference>
<comment type="subcellular location">
    <subcellularLocation>
        <location evidence="1 8">Cell membrane</location>
        <topology evidence="1 8">Multi-pass membrane protein</topology>
    </subcellularLocation>
</comment>
<dbReference type="AlphaFoldDB" id="A0A1I4QEI3"/>
<name>A0A1I4QEI3_9HYPH</name>
<evidence type="ECO:0000313" key="11">
    <source>
        <dbReference type="Proteomes" id="UP000199048"/>
    </source>
</evidence>
<proteinExistence type="inferred from homology"/>
<evidence type="ECO:0000256" key="5">
    <source>
        <dbReference type="ARBA" id="ARBA00022692"/>
    </source>
</evidence>
<dbReference type="GO" id="GO:0005886">
    <property type="term" value="C:plasma membrane"/>
    <property type="evidence" value="ECO:0007669"/>
    <property type="project" value="UniProtKB-SubCell"/>
</dbReference>
<accession>A0A1I4QEI3</accession>
<keyword evidence="6 8" id="KW-1133">Transmembrane helix</keyword>
<evidence type="ECO:0000256" key="2">
    <source>
        <dbReference type="ARBA" id="ARBA00007069"/>
    </source>
</evidence>
<evidence type="ECO:0000256" key="8">
    <source>
        <dbReference type="RuleBase" id="RU363032"/>
    </source>
</evidence>
<dbReference type="Proteomes" id="UP000199048">
    <property type="component" value="Unassembled WGS sequence"/>
</dbReference>
<evidence type="ECO:0000313" key="10">
    <source>
        <dbReference type="EMBL" id="SFM38125.1"/>
    </source>
</evidence>
<keyword evidence="3 8" id="KW-0813">Transport</keyword>
<dbReference type="GO" id="GO:0048473">
    <property type="term" value="P:D-methionine transmembrane transport"/>
    <property type="evidence" value="ECO:0007669"/>
    <property type="project" value="TreeGrafter"/>
</dbReference>
<gene>
    <name evidence="10" type="ORF">SAMN05192568_102958</name>
</gene>
<dbReference type="InterPro" id="IPR051322">
    <property type="entry name" value="AA_ABC_Transporter_Permease"/>
</dbReference>
<organism evidence="10 11">
    <name type="scientific">Methylobacterium pseudosasicola</name>
    <dbReference type="NCBI Taxonomy" id="582667"/>
    <lineage>
        <taxon>Bacteria</taxon>
        <taxon>Pseudomonadati</taxon>
        <taxon>Pseudomonadota</taxon>
        <taxon>Alphaproteobacteria</taxon>
        <taxon>Hyphomicrobiales</taxon>
        <taxon>Methylobacteriaceae</taxon>
        <taxon>Methylobacterium</taxon>
    </lineage>
</organism>
<dbReference type="FunFam" id="1.10.3720.10:FF:000002">
    <property type="entry name" value="D-methionine ABC transporter permease MetI"/>
    <property type="match status" value="1"/>
</dbReference>
<sequence>MSPQMIDRLWQAFLDTLVMVGVSAGIAVLAGIPLALFLVTSEPGGIFPAPKANRVVGTIVNGFRAVPFIVLLVALIPFTRLVTGTTIGVWAAIVPLSVSATPFFARIAEVSLREVDAGLIEAAQSIGCRRRHILLHVLLPEALPGILGGFTITVVSMIGASAMAGAVGAGGLGDVAIRYGYQRFDTTVMAAVIAVLIALVCLVQFTGDFAVRRLRAR</sequence>
<keyword evidence="7 8" id="KW-0472">Membrane</keyword>
<dbReference type="PROSITE" id="PS50928">
    <property type="entry name" value="ABC_TM1"/>
    <property type="match status" value="1"/>
</dbReference>
<evidence type="ECO:0000256" key="7">
    <source>
        <dbReference type="ARBA" id="ARBA00023136"/>
    </source>
</evidence>
<evidence type="ECO:0000256" key="1">
    <source>
        <dbReference type="ARBA" id="ARBA00004651"/>
    </source>
</evidence>
<evidence type="ECO:0000259" key="9">
    <source>
        <dbReference type="PROSITE" id="PS50928"/>
    </source>
</evidence>
<dbReference type="InterPro" id="IPR000515">
    <property type="entry name" value="MetI-like"/>
</dbReference>
<feature type="domain" description="ABC transmembrane type-1" evidence="9">
    <location>
        <begin position="13"/>
        <end position="205"/>
    </location>
</feature>
<keyword evidence="4" id="KW-1003">Cell membrane</keyword>
<dbReference type="RefSeq" id="WP_092044431.1">
    <property type="nucleotide sequence ID" value="NZ_FOTK01000029.1"/>
</dbReference>
<feature type="transmembrane region" description="Helical" evidence="8">
    <location>
        <begin position="184"/>
        <end position="205"/>
    </location>
</feature>
<dbReference type="EMBL" id="FOTK01000029">
    <property type="protein sequence ID" value="SFM38125.1"/>
    <property type="molecule type" value="Genomic_DNA"/>
</dbReference>
<dbReference type="OrthoDB" id="9793490at2"/>
<dbReference type="PANTHER" id="PTHR30450:SF1">
    <property type="entry name" value="D-METHIONINE TRANSPORT SYSTEM PERMEASE PROTEIN METI-RELATED"/>
    <property type="match status" value="1"/>
</dbReference>
<keyword evidence="5 8" id="KW-0812">Transmembrane</keyword>
<feature type="transmembrane region" description="Helical" evidence="8">
    <location>
        <begin position="12"/>
        <end position="39"/>
    </location>
</feature>
<dbReference type="SUPFAM" id="SSF161098">
    <property type="entry name" value="MetI-like"/>
    <property type="match status" value="1"/>
</dbReference>
<dbReference type="CDD" id="cd06261">
    <property type="entry name" value="TM_PBP2"/>
    <property type="match status" value="1"/>
</dbReference>
<feature type="transmembrane region" description="Helical" evidence="8">
    <location>
        <begin position="59"/>
        <end position="78"/>
    </location>
</feature>
<evidence type="ECO:0000256" key="6">
    <source>
        <dbReference type="ARBA" id="ARBA00022989"/>
    </source>
</evidence>
<keyword evidence="11" id="KW-1185">Reference proteome</keyword>
<dbReference type="STRING" id="582667.SAMN05192568_102958"/>
<dbReference type="PANTHER" id="PTHR30450">
    <property type="entry name" value="ABC TRANSPORTER PERMEASE"/>
    <property type="match status" value="1"/>
</dbReference>
<dbReference type="Gene3D" id="1.10.3720.10">
    <property type="entry name" value="MetI-like"/>
    <property type="match status" value="1"/>
</dbReference>
<evidence type="ECO:0000256" key="4">
    <source>
        <dbReference type="ARBA" id="ARBA00022475"/>
    </source>
</evidence>